<accession>W9WYF5</accession>
<dbReference type="HOGENOM" id="CLU_1294259_0_0_1"/>
<dbReference type="RefSeq" id="XP_007745548.1">
    <property type="nucleotide sequence ID" value="XM_007747358.1"/>
</dbReference>
<dbReference type="EMBL" id="AMGX01000010">
    <property type="protein sequence ID" value="EXJ69696.1"/>
    <property type="molecule type" value="Genomic_DNA"/>
</dbReference>
<organism evidence="1 2">
    <name type="scientific">Cladophialophora psammophila CBS 110553</name>
    <dbReference type="NCBI Taxonomy" id="1182543"/>
    <lineage>
        <taxon>Eukaryota</taxon>
        <taxon>Fungi</taxon>
        <taxon>Dikarya</taxon>
        <taxon>Ascomycota</taxon>
        <taxon>Pezizomycotina</taxon>
        <taxon>Eurotiomycetes</taxon>
        <taxon>Chaetothyriomycetidae</taxon>
        <taxon>Chaetothyriales</taxon>
        <taxon>Herpotrichiellaceae</taxon>
        <taxon>Cladophialophora</taxon>
    </lineage>
</organism>
<gene>
    <name evidence="1" type="ORF">A1O5_06767</name>
</gene>
<evidence type="ECO:0000313" key="2">
    <source>
        <dbReference type="Proteomes" id="UP000019471"/>
    </source>
</evidence>
<dbReference type="Proteomes" id="UP000019471">
    <property type="component" value="Unassembled WGS sequence"/>
</dbReference>
<protein>
    <submittedName>
        <fullName evidence="1">Uncharacterized protein</fullName>
    </submittedName>
</protein>
<reference evidence="1 2" key="1">
    <citation type="submission" date="2013-03" db="EMBL/GenBank/DDBJ databases">
        <title>The Genome Sequence of Cladophialophora psammophila CBS 110553.</title>
        <authorList>
            <consortium name="The Broad Institute Genomics Platform"/>
            <person name="Cuomo C."/>
            <person name="de Hoog S."/>
            <person name="Gorbushina A."/>
            <person name="Walker B."/>
            <person name="Young S.K."/>
            <person name="Zeng Q."/>
            <person name="Gargeya S."/>
            <person name="Fitzgerald M."/>
            <person name="Haas B."/>
            <person name="Abouelleil A."/>
            <person name="Allen A.W."/>
            <person name="Alvarado L."/>
            <person name="Arachchi H.M."/>
            <person name="Berlin A.M."/>
            <person name="Chapman S.B."/>
            <person name="Gainer-Dewar J."/>
            <person name="Goldberg J."/>
            <person name="Griggs A."/>
            <person name="Gujja S."/>
            <person name="Hansen M."/>
            <person name="Howarth C."/>
            <person name="Imamovic A."/>
            <person name="Ireland A."/>
            <person name="Larimer J."/>
            <person name="McCowan C."/>
            <person name="Murphy C."/>
            <person name="Pearson M."/>
            <person name="Poon T.W."/>
            <person name="Priest M."/>
            <person name="Roberts A."/>
            <person name="Saif S."/>
            <person name="Shea T."/>
            <person name="Sisk P."/>
            <person name="Sykes S."/>
            <person name="Wortman J."/>
            <person name="Nusbaum C."/>
            <person name="Birren B."/>
        </authorList>
    </citation>
    <scope>NUCLEOTIDE SEQUENCE [LARGE SCALE GENOMIC DNA]</scope>
    <source>
        <strain evidence="1 2">CBS 110553</strain>
    </source>
</reference>
<keyword evidence="2" id="KW-1185">Reference proteome</keyword>
<dbReference type="GeneID" id="19191475"/>
<evidence type="ECO:0000313" key="1">
    <source>
        <dbReference type="EMBL" id="EXJ69696.1"/>
    </source>
</evidence>
<comment type="caution">
    <text evidence="1">The sequence shown here is derived from an EMBL/GenBank/DDBJ whole genome shotgun (WGS) entry which is preliminary data.</text>
</comment>
<proteinExistence type="predicted"/>
<dbReference type="OrthoDB" id="4149774at2759"/>
<dbReference type="AlphaFoldDB" id="W9WYF5"/>
<name>W9WYF5_9EURO</name>
<sequence length="213" mass="23459">MEQNALEYSDNDINVTPQSTVHITLCLRGATGLLAPEAVPPPPLRPLPFRTISNAVRPVEMPCNAGGLNAVRENVRDGLASGTFSRTTPYWPSTPRQLEIPTFIFGRPSMDQTVPETQQPRVPAGEKQSDVVSACGGYATDRYEEESETEYDAATKAHFSQHLGVIDCSSGFHSQHQKGQEAGNAALWDYNLQLRLLEQQNKERLMAYRASAT</sequence>